<evidence type="ECO:0000313" key="9">
    <source>
        <dbReference type="EMBL" id="MBC9930155.1"/>
    </source>
</evidence>
<accession>A0ABR7TI25</accession>
<evidence type="ECO:0000256" key="2">
    <source>
        <dbReference type="ARBA" id="ARBA00022723"/>
    </source>
</evidence>
<keyword evidence="3 6" id="KW-0378">Hydrolase</keyword>
<name>A0ABR7TI25_9BACT</name>
<sequence>MYPGKYFDNKTAALTTVDIQFYQEYLEFRMNRNGVRSRLSWLYKEINVQSVNGKQLRISTAAEGGLEIDDPECISAFSKLYYANRGYSVHEWLLRLGNKAVYTVALVLLLIVGLCYFVVLPILADQVAQTLPRSFDKKLGELAQSTLDETTDTAGSKLLTAFAGKINWETPDTLTFSVKSSKIDNAYALPGGYIVVYDALLKKIKTKEELAALLAHEVSHVKFRHSTRKLCKDMSTTLLLDLFLGGMGAYSGLYKNANTLHSLSYSRKYEKEADLEGLTLLKDNKIDQHGMLHLMETLSSIKQPVNMPTFLSSHPLTKNRIKYVDRQIKKHPAPAVQNEDLEKAFRKLKELYPS</sequence>
<evidence type="ECO:0000256" key="6">
    <source>
        <dbReference type="RuleBase" id="RU003983"/>
    </source>
</evidence>
<dbReference type="InterPro" id="IPR001915">
    <property type="entry name" value="Peptidase_M48"/>
</dbReference>
<evidence type="ECO:0000256" key="3">
    <source>
        <dbReference type="ARBA" id="ARBA00022801"/>
    </source>
</evidence>
<evidence type="ECO:0000259" key="8">
    <source>
        <dbReference type="Pfam" id="PF01435"/>
    </source>
</evidence>
<keyword evidence="10" id="KW-1185">Reference proteome</keyword>
<dbReference type="InterPro" id="IPR051156">
    <property type="entry name" value="Mito/Outer_Membr_Metalloprot"/>
</dbReference>
<dbReference type="Gene3D" id="3.30.2010.10">
    <property type="entry name" value="Metalloproteases ('zincins'), catalytic domain"/>
    <property type="match status" value="1"/>
</dbReference>
<comment type="similarity">
    <text evidence="6">Belongs to the peptidase M48 family.</text>
</comment>
<keyword evidence="5 6" id="KW-0482">Metalloprotease</keyword>
<evidence type="ECO:0000313" key="10">
    <source>
        <dbReference type="Proteomes" id="UP000659124"/>
    </source>
</evidence>
<gene>
    <name evidence="9" type="ORF">ICL07_07185</name>
</gene>
<protein>
    <submittedName>
        <fullName evidence="9">M48 family metallopeptidase</fullName>
    </submittedName>
</protein>
<comment type="caution">
    <text evidence="9">The sequence shown here is derived from an EMBL/GenBank/DDBJ whole genome shotgun (WGS) entry which is preliminary data.</text>
</comment>
<proteinExistence type="inferred from homology"/>
<feature type="transmembrane region" description="Helical" evidence="7">
    <location>
        <begin position="100"/>
        <end position="124"/>
    </location>
</feature>
<comment type="cofactor">
    <cofactor evidence="6">
        <name>Zn(2+)</name>
        <dbReference type="ChEBI" id="CHEBI:29105"/>
    </cofactor>
    <text evidence="6">Binds 1 zinc ion per subunit.</text>
</comment>
<keyword evidence="4 6" id="KW-0862">Zinc</keyword>
<keyword evidence="7" id="KW-0472">Membrane</keyword>
<dbReference type="Pfam" id="PF01435">
    <property type="entry name" value="Peptidase_M48"/>
    <property type="match status" value="1"/>
</dbReference>
<dbReference type="RefSeq" id="WP_188087240.1">
    <property type="nucleotide sequence ID" value="NZ_JACVFC010000001.1"/>
</dbReference>
<feature type="domain" description="Peptidase M48" evidence="8">
    <location>
        <begin position="176"/>
        <end position="325"/>
    </location>
</feature>
<keyword evidence="1 6" id="KW-0645">Protease</keyword>
<evidence type="ECO:0000256" key="4">
    <source>
        <dbReference type="ARBA" id="ARBA00022833"/>
    </source>
</evidence>
<evidence type="ECO:0000256" key="7">
    <source>
        <dbReference type="SAM" id="Phobius"/>
    </source>
</evidence>
<dbReference type="EMBL" id="JACVFC010000001">
    <property type="protein sequence ID" value="MBC9930155.1"/>
    <property type="molecule type" value="Genomic_DNA"/>
</dbReference>
<dbReference type="Proteomes" id="UP000659124">
    <property type="component" value="Unassembled WGS sequence"/>
</dbReference>
<organism evidence="9 10">
    <name type="scientific">Chitinophaga qingshengii</name>
    <dbReference type="NCBI Taxonomy" id="1569794"/>
    <lineage>
        <taxon>Bacteria</taxon>
        <taxon>Pseudomonadati</taxon>
        <taxon>Bacteroidota</taxon>
        <taxon>Chitinophagia</taxon>
        <taxon>Chitinophagales</taxon>
        <taxon>Chitinophagaceae</taxon>
        <taxon>Chitinophaga</taxon>
    </lineage>
</organism>
<dbReference type="PANTHER" id="PTHR22726:SF1">
    <property type="entry name" value="METALLOENDOPEPTIDASE OMA1, MITOCHONDRIAL"/>
    <property type="match status" value="1"/>
</dbReference>
<evidence type="ECO:0000256" key="1">
    <source>
        <dbReference type="ARBA" id="ARBA00022670"/>
    </source>
</evidence>
<keyword evidence="2" id="KW-0479">Metal-binding</keyword>
<keyword evidence="7" id="KW-0812">Transmembrane</keyword>
<dbReference type="CDD" id="cd07332">
    <property type="entry name" value="M48C_Oma1_like"/>
    <property type="match status" value="1"/>
</dbReference>
<evidence type="ECO:0000256" key="5">
    <source>
        <dbReference type="ARBA" id="ARBA00023049"/>
    </source>
</evidence>
<dbReference type="PANTHER" id="PTHR22726">
    <property type="entry name" value="METALLOENDOPEPTIDASE OMA1"/>
    <property type="match status" value="1"/>
</dbReference>
<reference evidence="9 10" key="1">
    <citation type="submission" date="2020-09" db="EMBL/GenBank/DDBJ databases">
        <title>Genome sequences of type strains of Chitinophaga qingshengii and Chitinophaga varians.</title>
        <authorList>
            <person name="Kittiwongwattana C."/>
        </authorList>
    </citation>
    <scope>NUCLEOTIDE SEQUENCE [LARGE SCALE GENOMIC DNA]</scope>
    <source>
        <strain evidence="9 10">JCM 30026</strain>
    </source>
</reference>
<keyword evidence="7" id="KW-1133">Transmembrane helix</keyword>